<gene>
    <name evidence="1" type="ORF">FXN61_31105</name>
</gene>
<proteinExistence type="predicted"/>
<evidence type="ECO:0000313" key="2">
    <source>
        <dbReference type="Proteomes" id="UP001515943"/>
    </source>
</evidence>
<dbReference type="EMBL" id="VSRL01000148">
    <property type="protein sequence ID" value="NKE60992.1"/>
    <property type="molecule type" value="Genomic_DNA"/>
</dbReference>
<dbReference type="CDD" id="cd07064">
    <property type="entry name" value="AlkD_like_1"/>
    <property type="match status" value="1"/>
</dbReference>
<dbReference type="PANTHER" id="PTHR34070">
    <property type="entry name" value="ARMADILLO-TYPE FOLD"/>
    <property type="match status" value="1"/>
</dbReference>
<organism evidence="1 2">
    <name type="scientific">Lentzea indica</name>
    <dbReference type="NCBI Taxonomy" id="2604800"/>
    <lineage>
        <taxon>Bacteria</taxon>
        <taxon>Bacillati</taxon>
        <taxon>Actinomycetota</taxon>
        <taxon>Actinomycetes</taxon>
        <taxon>Pseudonocardiales</taxon>
        <taxon>Pseudonocardiaceae</taxon>
        <taxon>Lentzea</taxon>
    </lineage>
</organism>
<dbReference type="Pfam" id="PF08713">
    <property type="entry name" value="DNA_alkylation"/>
    <property type="match status" value="1"/>
</dbReference>
<keyword evidence="2" id="KW-1185">Reference proteome</keyword>
<dbReference type="Proteomes" id="UP001515943">
    <property type="component" value="Unassembled WGS sequence"/>
</dbReference>
<reference evidence="1 2" key="1">
    <citation type="submission" date="2019-08" db="EMBL/GenBank/DDBJ databases">
        <title>Lentzea from Indian Himalayas.</title>
        <authorList>
            <person name="Mandal S."/>
            <person name="Mallick Gupta A."/>
            <person name="Maiti P.K."/>
            <person name="Sarkar J."/>
            <person name="Mandal S."/>
        </authorList>
    </citation>
    <scope>NUCLEOTIDE SEQUENCE [LARGE SCALE GENOMIC DNA]</scope>
    <source>
        <strain evidence="1 2">PSKA42</strain>
    </source>
</reference>
<sequence>MGPSISTAYSFCLYRSGVTPKASLIDAVRAGLEELADPVKAPEMQAYMKSDMPFLGVQKPGRVALLRSLPSLSDRDEWLDAVQTLWREATYREERYVALALSGDRRFQSVDLMPWFDEMIVTGAWWDYVDEIASRRVGPLLRSTPNVVRPLMLKWSTDDDRWRRRTSIICQLGFKGATDAELLTACIDANVDDPDFFLRKGIGWALREFAKTEPGWVRAFVEARPGLSPLSRREALKHL</sequence>
<protein>
    <submittedName>
        <fullName evidence="1">DNA alkylation repair protein</fullName>
    </submittedName>
</protein>
<dbReference type="Gene3D" id="1.25.10.90">
    <property type="match status" value="1"/>
</dbReference>
<evidence type="ECO:0000313" key="1">
    <source>
        <dbReference type="EMBL" id="NKE60992.1"/>
    </source>
</evidence>
<dbReference type="SUPFAM" id="SSF48371">
    <property type="entry name" value="ARM repeat"/>
    <property type="match status" value="1"/>
</dbReference>
<name>A0ABX1FPW6_9PSEU</name>
<dbReference type="PANTHER" id="PTHR34070:SF1">
    <property type="entry name" value="DNA ALKYLATION REPAIR PROTEIN"/>
    <property type="match status" value="1"/>
</dbReference>
<comment type="caution">
    <text evidence="1">The sequence shown here is derived from an EMBL/GenBank/DDBJ whole genome shotgun (WGS) entry which is preliminary data.</text>
</comment>
<dbReference type="InterPro" id="IPR016024">
    <property type="entry name" value="ARM-type_fold"/>
</dbReference>
<dbReference type="InterPro" id="IPR014825">
    <property type="entry name" value="DNA_alkylation"/>
</dbReference>
<accession>A0ABX1FPW6</accession>